<feature type="domain" description="PPIase FKBP-type" evidence="8">
    <location>
        <begin position="588"/>
        <end position="708"/>
    </location>
</feature>
<evidence type="ECO:0000256" key="6">
    <source>
        <dbReference type="SAM" id="MobiDB-lite"/>
    </source>
</evidence>
<comment type="catalytic activity">
    <reaction evidence="1 5">
        <text>[protein]-peptidylproline (omega=180) = [protein]-peptidylproline (omega=0)</text>
        <dbReference type="Rhea" id="RHEA:16237"/>
        <dbReference type="Rhea" id="RHEA-COMP:10747"/>
        <dbReference type="Rhea" id="RHEA-COMP:10748"/>
        <dbReference type="ChEBI" id="CHEBI:83833"/>
        <dbReference type="ChEBI" id="CHEBI:83834"/>
        <dbReference type="EC" id="5.2.1.8"/>
    </reaction>
</comment>
<feature type="region of interest" description="Disordered" evidence="6">
    <location>
        <begin position="421"/>
        <end position="442"/>
    </location>
</feature>
<feature type="compositionally biased region" description="Basic and acidic residues" evidence="6">
    <location>
        <begin position="347"/>
        <end position="360"/>
    </location>
</feature>
<evidence type="ECO:0000256" key="3">
    <source>
        <dbReference type="ARBA" id="ARBA00023110"/>
    </source>
</evidence>
<evidence type="ECO:0000259" key="8">
    <source>
        <dbReference type="PROSITE" id="PS50059"/>
    </source>
</evidence>
<feature type="region of interest" description="Disordered" evidence="6">
    <location>
        <begin position="345"/>
        <end position="387"/>
    </location>
</feature>
<dbReference type="PANTHER" id="PTHR43811">
    <property type="entry name" value="FKBP-TYPE PEPTIDYL-PROLYL CIS-TRANS ISOMERASE FKPA"/>
    <property type="match status" value="1"/>
</dbReference>
<dbReference type="EMBL" id="CP144691">
    <property type="protein sequence ID" value="WVY94841.1"/>
    <property type="molecule type" value="Genomic_DNA"/>
</dbReference>
<dbReference type="Proteomes" id="UP001374535">
    <property type="component" value="Chromosome 10"/>
</dbReference>
<dbReference type="Gene3D" id="3.10.50.40">
    <property type="match status" value="1"/>
</dbReference>
<keyword evidence="7" id="KW-0812">Transmembrane</keyword>
<sequence length="708" mass="79271">MAFWGVEVKPGKPFTHKYEDSKGRLHISMVVATLGLGTATAKSTLQCNVGNRSPVYLCSLYPGNAESLQLNLELEEVDQVLFSVIGPRSIHLCGYYLATARNANLIDDSYPSSSFSLNHMERISLIQKQRDLITVTKMSMMIVSLTMTLFQRLPHHLLFPKKAKEASHDNGPKIKKGSLRRLRKMYQSVESDDDSCGGEKIIVNDRIHDQIQETDNEDNLPISSIFKNKASGRVLDKEMDVSVVRGAGDASNKNEEDGGNNIFETNLEAGHVLVDSQTHREAMPSKHLVDPCTSLDVGDIKSPKKKKKKKEKEAESSCNGRSIKLDNVINELKMEDMTQVIVAGGKQEQHVDDKETETTDKILPSSQVDHGLDEKPKKKKKERSKEGMVSIATDGYHISLVNLPPRNEQHTVNEDVKISGNAAEMDPKKNRAKRKKKEQVNKSDYGYNEEIFQEDKANRDAAGSQNAIHNFFEEKEQHQKLTNEKYGSVLFMFSMMVDNGAYDLPDGNQSENRKAKKRKKMSKSQGNGEVVNSNITVYVERSGETEMMEEDRSKGEDAKPSNVRTLKNGLVIQEQEKGKKDGKIAASGKKISIYYTGKLKENGAVFESNAGQTPFKFRLGKGEVIEGWDVGLEGMQVGEKRRLVIPPTLTYVIEFLCVFSAIFFSLISYLGSLQPLTSACIRFENDGHSDKIPPNSWLIYDIELVKVH</sequence>
<dbReference type="PANTHER" id="PTHR43811:SF48">
    <property type="entry name" value="PEPTIDYL-PROLYL CIS-TRANS ISOMERASE FKBP43"/>
    <property type="match status" value="1"/>
</dbReference>
<gene>
    <name evidence="9" type="ORF">V8G54_033929</name>
</gene>
<accession>A0AAQ3RI20</accession>
<keyword evidence="7" id="KW-1133">Transmembrane helix</keyword>
<dbReference type="InterPro" id="IPR001179">
    <property type="entry name" value="PPIase_FKBP_dom"/>
</dbReference>
<dbReference type="SUPFAM" id="SSF54534">
    <property type="entry name" value="FKBP-like"/>
    <property type="match status" value="1"/>
</dbReference>
<dbReference type="Gene3D" id="2.60.120.340">
    <property type="entry name" value="Nucleoplasmin core domain"/>
    <property type="match status" value="1"/>
</dbReference>
<organism evidence="9 10">
    <name type="scientific">Vigna mungo</name>
    <name type="common">Black gram</name>
    <name type="synonym">Phaseolus mungo</name>
    <dbReference type="NCBI Taxonomy" id="3915"/>
    <lineage>
        <taxon>Eukaryota</taxon>
        <taxon>Viridiplantae</taxon>
        <taxon>Streptophyta</taxon>
        <taxon>Embryophyta</taxon>
        <taxon>Tracheophyta</taxon>
        <taxon>Spermatophyta</taxon>
        <taxon>Magnoliopsida</taxon>
        <taxon>eudicotyledons</taxon>
        <taxon>Gunneridae</taxon>
        <taxon>Pentapetalae</taxon>
        <taxon>rosids</taxon>
        <taxon>fabids</taxon>
        <taxon>Fabales</taxon>
        <taxon>Fabaceae</taxon>
        <taxon>Papilionoideae</taxon>
        <taxon>50 kb inversion clade</taxon>
        <taxon>NPAAA clade</taxon>
        <taxon>indigoferoid/millettioid clade</taxon>
        <taxon>Phaseoleae</taxon>
        <taxon>Vigna</taxon>
    </lineage>
</organism>
<evidence type="ECO:0000256" key="5">
    <source>
        <dbReference type="PROSITE-ProRule" id="PRU00277"/>
    </source>
</evidence>
<name>A0AAQ3RI20_VIGMU</name>
<feature type="region of interest" description="Disordered" evidence="6">
    <location>
        <begin position="289"/>
        <end position="319"/>
    </location>
</feature>
<proteinExistence type="predicted"/>
<protein>
    <recommendedName>
        <fullName evidence="2 5">peptidylprolyl isomerase</fullName>
        <ecNumber evidence="2 5">5.2.1.8</ecNumber>
    </recommendedName>
</protein>
<dbReference type="PROSITE" id="PS50059">
    <property type="entry name" value="FKBP_PPIASE"/>
    <property type="match status" value="1"/>
</dbReference>
<keyword evidence="7" id="KW-0472">Membrane</keyword>
<evidence type="ECO:0000256" key="1">
    <source>
        <dbReference type="ARBA" id="ARBA00000971"/>
    </source>
</evidence>
<evidence type="ECO:0000256" key="7">
    <source>
        <dbReference type="SAM" id="Phobius"/>
    </source>
</evidence>
<dbReference type="Pfam" id="PF17800">
    <property type="entry name" value="NPL"/>
    <property type="match status" value="1"/>
</dbReference>
<evidence type="ECO:0000313" key="9">
    <source>
        <dbReference type="EMBL" id="WVY94841.1"/>
    </source>
</evidence>
<keyword evidence="10" id="KW-1185">Reference proteome</keyword>
<evidence type="ECO:0000256" key="2">
    <source>
        <dbReference type="ARBA" id="ARBA00013194"/>
    </source>
</evidence>
<keyword evidence="3 5" id="KW-0697">Rotamase</keyword>
<evidence type="ECO:0000256" key="4">
    <source>
        <dbReference type="ARBA" id="ARBA00023235"/>
    </source>
</evidence>
<dbReference type="InterPro" id="IPR046357">
    <property type="entry name" value="PPIase_dom_sf"/>
</dbReference>
<feature type="transmembrane region" description="Helical" evidence="7">
    <location>
        <begin position="649"/>
        <end position="670"/>
    </location>
</feature>
<keyword evidence="4 5" id="KW-0413">Isomerase</keyword>
<reference evidence="9 10" key="1">
    <citation type="journal article" date="2023" name="Life. Sci Alliance">
        <title>Evolutionary insights into 3D genome organization and epigenetic landscape of Vigna mungo.</title>
        <authorList>
            <person name="Junaid A."/>
            <person name="Singh B."/>
            <person name="Bhatia S."/>
        </authorList>
    </citation>
    <scope>NUCLEOTIDE SEQUENCE [LARGE SCALE GENOMIC DNA]</scope>
    <source>
        <strain evidence="9">Urdbean</strain>
    </source>
</reference>
<dbReference type="AlphaFoldDB" id="A0AAQ3RI20"/>
<dbReference type="Pfam" id="PF00254">
    <property type="entry name" value="FKBP_C"/>
    <property type="match status" value="1"/>
</dbReference>
<dbReference type="EC" id="5.2.1.8" evidence="2 5"/>
<feature type="region of interest" description="Disordered" evidence="6">
    <location>
        <begin position="503"/>
        <end position="530"/>
    </location>
</feature>
<dbReference type="InterPro" id="IPR041232">
    <property type="entry name" value="NPL"/>
</dbReference>
<dbReference type="GO" id="GO:0003755">
    <property type="term" value="F:peptidyl-prolyl cis-trans isomerase activity"/>
    <property type="evidence" value="ECO:0007669"/>
    <property type="project" value="UniProtKB-KW"/>
</dbReference>
<evidence type="ECO:0000313" key="10">
    <source>
        <dbReference type="Proteomes" id="UP001374535"/>
    </source>
</evidence>